<dbReference type="RefSeq" id="XP_069229735.1">
    <property type="nucleotide sequence ID" value="XM_069373115.1"/>
</dbReference>
<evidence type="ECO:0000256" key="3">
    <source>
        <dbReference type="ARBA" id="ARBA00019132"/>
    </source>
</evidence>
<evidence type="ECO:0000256" key="5">
    <source>
        <dbReference type="ARBA" id="ARBA00023015"/>
    </source>
</evidence>
<feature type="compositionally biased region" description="Polar residues" evidence="9">
    <location>
        <begin position="272"/>
        <end position="287"/>
    </location>
</feature>
<dbReference type="GO" id="GO:0000122">
    <property type="term" value="P:negative regulation of transcription by RNA polymerase II"/>
    <property type="evidence" value="ECO:0007669"/>
    <property type="project" value="TreeGrafter"/>
</dbReference>
<keyword evidence="5" id="KW-0805">Transcription regulation</keyword>
<organism evidence="11 12">
    <name type="scientific">Cladosporium halotolerans</name>
    <dbReference type="NCBI Taxonomy" id="1052096"/>
    <lineage>
        <taxon>Eukaryota</taxon>
        <taxon>Fungi</taxon>
        <taxon>Dikarya</taxon>
        <taxon>Ascomycota</taxon>
        <taxon>Pezizomycotina</taxon>
        <taxon>Dothideomycetes</taxon>
        <taxon>Dothideomycetidae</taxon>
        <taxon>Cladosporiales</taxon>
        <taxon>Cladosporiaceae</taxon>
        <taxon>Cladosporium</taxon>
    </lineage>
</organism>
<proteinExistence type="inferred from homology"/>
<evidence type="ECO:0000256" key="6">
    <source>
        <dbReference type="ARBA" id="ARBA00023163"/>
    </source>
</evidence>
<dbReference type="PROSITE" id="PS50090">
    <property type="entry name" value="MYB_LIKE"/>
    <property type="match status" value="1"/>
</dbReference>
<dbReference type="InterPro" id="IPR009057">
    <property type="entry name" value="Homeodomain-like_sf"/>
</dbReference>
<dbReference type="InterPro" id="IPR032563">
    <property type="entry name" value="DAMP1_SANT-like"/>
</dbReference>
<accession>A0AB34KTH1</accession>
<dbReference type="PANTHER" id="PTHR12855:SF10">
    <property type="entry name" value="DNA METHYLTRANSFERASE 1-ASSOCIATED PROTEIN 1"/>
    <property type="match status" value="1"/>
</dbReference>
<feature type="region of interest" description="Disordered" evidence="9">
    <location>
        <begin position="1"/>
        <end position="34"/>
    </location>
</feature>
<dbReference type="InterPro" id="IPR027109">
    <property type="entry name" value="Swc4/Dmap1"/>
</dbReference>
<dbReference type="GO" id="GO:0000812">
    <property type="term" value="C:Swr1 complex"/>
    <property type="evidence" value="ECO:0007669"/>
    <property type="project" value="TreeGrafter"/>
</dbReference>
<feature type="domain" description="Myb-like" evidence="10">
    <location>
        <begin position="72"/>
        <end position="124"/>
    </location>
</feature>
<dbReference type="GO" id="GO:0035267">
    <property type="term" value="C:NuA4 histone acetyltransferase complex"/>
    <property type="evidence" value="ECO:0007669"/>
    <property type="project" value="InterPro"/>
</dbReference>
<dbReference type="EMBL" id="JAAQHG020000013">
    <property type="protein sequence ID" value="KAL1586630.1"/>
    <property type="molecule type" value="Genomic_DNA"/>
</dbReference>
<evidence type="ECO:0000256" key="4">
    <source>
        <dbReference type="ARBA" id="ARBA00022853"/>
    </source>
</evidence>
<evidence type="ECO:0000256" key="9">
    <source>
        <dbReference type="SAM" id="MobiDB-lite"/>
    </source>
</evidence>
<dbReference type="GO" id="GO:0003714">
    <property type="term" value="F:transcription corepressor activity"/>
    <property type="evidence" value="ECO:0007669"/>
    <property type="project" value="TreeGrafter"/>
</dbReference>
<feature type="compositionally biased region" description="Polar residues" evidence="9">
    <location>
        <begin position="249"/>
        <end position="264"/>
    </location>
</feature>
<dbReference type="SUPFAM" id="SSF46689">
    <property type="entry name" value="Homeodomain-like"/>
    <property type="match status" value="1"/>
</dbReference>
<comment type="function">
    <text evidence="8">Component of the SWR1 complex which mediates the ATP-dependent exchange of histone H2A for the H2A variant HZT1 leading to transcriptional regulation of selected genes by chromatin remodeling. Component of the NuA4 histone acetyltransferase complex which is involved in transcriptional activation of selected genes principally by acetylation of nucleosomal histone H4 and H2A. The NuA4 complex is also involved in DNA repair.</text>
</comment>
<name>A0AB34KTH1_9PEZI</name>
<evidence type="ECO:0000256" key="1">
    <source>
        <dbReference type="ARBA" id="ARBA00004123"/>
    </source>
</evidence>
<comment type="caution">
    <text evidence="11">The sequence shown here is derived from an EMBL/GenBank/DDBJ whole genome shotgun (WGS) entry which is preliminary data.</text>
</comment>
<sequence>MAATERRTSAPARSFKRARVSRPPAHWEQTSIGDRPDVPLLKHWQKAAAQTPSFAKYKVEPEVPEFSDEQYEEHLKDPNWTLEETRYLIETYKGCNGKWTVIIDRYEKPERTMEDLKARFYAISAVMLQLETPIQSMTAPQYKMYETLKDFNPKQEMSRKRLAEGHLHRKKDEVDEEAVLLAELQRIMANQESLDSLREDLRKRLDYPKANTNSYQYSTSQALHALWQQLVNADRLRKNQRLRPVGPGQSATSIEGSTSGQTPASARPRESNAGTTQHEPSPASNTKLTEKDKRRFGITEVGPGEKLPSGVSFASDKLSKPRIAKSTVQTEKIAAVLSHIGVPDLIPLPTPPVIEAFESLMGKLHTLLDMRKVAEKEEQELRVREAEAGAQVKEE</sequence>
<gene>
    <name evidence="11" type="ORF">WHR41_04509</name>
</gene>
<dbReference type="GeneID" id="96005953"/>
<protein>
    <recommendedName>
        <fullName evidence="3">SWR1-complex protein 4</fullName>
    </recommendedName>
</protein>
<evidence type="ECO:0000313" key="12">
    <source>
        <dbReference type="Proteomes" id="UP000803884"/>
    </source>
</evidence>
<evidence type="ECO:0000256" key="2">
    <source>
        <dbReference type="ARBA" id="ARBA00006918"/>
    </source>
</evidence>
<dbReference type="Gene3D" id="1.10.10.60">
    <property type="entry name" value="Homeodomain-like"/>
    <property type="match status" value="1"/>
</dbReference>
<evidence type="ECO:0000256" key="7">
    <source>
        <dbReference type="ARBA" id="ARBA00023242"/>
    </source>
</evidence>
<dbReference type="GO" id="GO:0006338">
    <property type="term" value="P:chromatin remodeling"/>
    <property type="evidence" value="ECO:0007669"/>
    <property type="project" value="InterPro"/>
</dbReference>
<keyword evidence="7" id="KW-0539">Nucleus</keyword>
<evidence type="ECO:0000259" key="10">
    <source>
        <dbReference type="PROSITE" id="PS50090"/>
    </source>
</evidence>
<dbReference type="Pfam" id="PF16282">
    <property type="entry name" value="SANT_DAMP1_like"/>
    <property type="match status" value="1"/>
</dbReference>
<dbReference type="InterPro" id="IPR001005">
    <property type="entry name" value="SANT/Myb"/>
</dbReference>
<comment type="similarity">
    <text evidence="2">Belongs to the SWC4 family.</text>
</comment>
<dbReference type="Proteomes" id="UP000803884">
    <property type="component" value="Unassembled WGS sequence"/>
</dbReference>
<keyword evidence="4" id="KW-0156">Chromatin regulator</keyword>
<keyword evidence="12" id="KW-1185">Reference proteome</keyword>
<dbReference type="AlphaFoldDB" id="A0AB34KTH1"/>
<feature type="region of interest" description="Disordered" evidence="9">
    <location>
        <begin position="242"/>
        <end position="303"/>
    </location>
</feature>
<reference evidence="11 12" key="1">
    <citation type="journal article" date="2020" name="Microbiol. Resour. Announc.">
        <title>Draft Genome Sequence of a Cladosporium Species Isolated from the Mesophotic Ascidian Didemnum maculosum.</title>
        <authorList>
            <person name="Gioti A."/>
            <person name="Siaperas R."/>
            <person name="Nikolaivits E."/>
            <person name="Le Goff G."/>
            <person name="Ouazzani J."/>
            <person name="Kotoulas G."/>
            <person name="Topakas E."/>
        </authorList>
    </citation>
    <scope>NUCLEOTIDE SEQUENCE [LARGE SCALE GENOMIC DNA]</scope>
    <source>
        <strain evidence="11 12">TM138-S3</strain>
    </source>
</reference>
<dbReference type="GO" id="GO:0006281">
    <property type="term" value="P:DNA repair"/>
    <property type="evidence" value="ECO:0007669"/>
    <property type="project" value="InterPro"/>
</dbReference>
<feature type="compositionally biased region" description="Basic and acidic residues" evidence="9">
    <location>
        <begin position="288"/>
        <end position="297"/>
    </location>
</feature>
<evidence type="ECO:0000313" key="11">
    <source>
        <dbReference type="EMBL" id="KAL1586630.1"/>
    </source>
</evidence>
<evidence type="ECO:0000256" key="8">
    <source>
        <dbReference type="ARBA" id="ARBA00025264"/>
    </source>
</evidence>
<comment type="subcellular location">
    <subcellularLocation>
        <location evidence="1">Nucleus</location>
    </subcellularLocation>
</comment>
<dbReference type="PANTHER" id="PTHR12855">
    <property type="entry name" value="DNA METHYLTRANSFERASE 1-ASSOCIATED PROTEIN 1 FAMILY MEMBER"/>
    <property type="match status" value="1"/>
</dbReference>
<keyword evidence="6" id="KW-0804">Transcription</keyword>